<dbReference type="PANTHER" id="PTHR43022">
    <property type="entry name" value="PROTEIN SMF"/>
    <property type="match status" value="1"/>
</dbReference>
<dbReference type="SUPFAM" id="SSF102405">
    <property type="entry name" value="MCP/YpsA-like"/>
    <property type="match status" value="1"/>
</dbReference>
<dbReference type="InterPro" id="IPR057666">
    <property type="entry name" value="DrpA_SLOG"/>
</dbReference>
<protein>
    <submittedName>
        <fullName evidence="4">DNA processing protein DprA</fullName>
    </submittedName>
</protein>
<dbReference type="OrthoDB" id="9785707at2"/>
<evidence type="ECO:0000313" key="5">
    <source>
        <dbReference type="Proteomes" id="UP000287533"/>
    </source>
</evidence>
<organism evidence="4 5">
    <name type="scientific">Bifidobacterium goeldii</name>
    <dbReference type="NCBI Taxonomy" id="2306975"/>
    <lineage>
        <taxon>Bacteria</taxon>
        <taxon>Bacillati</taxon>
        <taxon>Actinomycetota</taxon>
        <taxon>Actinomycetes</taxon>
        <taxon>Bifidobacteriales</taxon>
        <taxon>Bifidobacteriaceae</taxon>
        <taxon>Bifidobacterium</taxon>
    </lineage>
</organism>
<evidence type="ECO:0000256" key="1">
    <source>
        <dbReference type="ARBA" id="ARBA00006525"/>
    </source>
</evidence>
<reference evidence="4 5" key="1">
    <citation type="submission" date="2018-09" db="EMBL/GenBank/DDBJ databases">
        <title>Characterization of the phylogenetic diversity of five novel species belonging to the genus Bifidobacterium.</title>
        <authorList>
            <person name="Lugli G.A."/>
            <person name="Duranti S."/>
            <person name="Milani C."/>
        </authorList>
    </citation>
    <scope>NUCLEOTIDE SEQUENCE [LARGE SCALE GENOMIC DNA]</scope>
    <source>
        <strain evidence="4 5">2034B</strain>
    </source>
</reference>
<evidence type="ECO:0000313" key="4">
    <source>
        <dbReference type="EMBL" id="RSX54117.1"/>
    </source>
</evidence>
<dbReference type="PANTHER" id="PTHR43022:SF1">
    <property type="entry name" value="PROTEIN SMF"/>
    <property type="match status" value="1"/>
</dbReference>
<dbReference type="Pfam" id="PF02481">
    <property type="entry name" value="DNA_processg_A"/>
    <property type="match status" value="1"/>
</dbReference>
<keyword evidence="5" id="KW-1185">Reference proteome</keyword>
<dbReference type="EMBL" id="QXGL01000001">
    <property type="protein sequence ID" value="RSX54117.1"/>
    <property type="molecule type" value="Genomic_DNA"/>
</dbReference>
<sequence length="479" mass="51137">MVEPDDETVARATLTFCLDAANALMFALIKGCGSALAALQRIDDCAPHASARASTQAHTRIEHDFAVGIARWGRRLDARGMKVFHHELASWHQRLALLPSRNIRDLSDWFTVGGTQWIIAPHHPAWPQQLNDLSIRKDWATPLCLWGKGDPMALVSCAKPIAIVGSRGINDYGRYVAHTVAQHAAADGHLVISGGAMGADAAAHWGALSAADMLGSGHAGRTVAVFAGGLNHIGPQRNQDLFDRIEASRGALISELCPGTIPEARRFLLRNRIIAALSSTVVVAQARLRSGALSTANWAAELQREVYAAPGDINVPDNSGCNLLIHDNKAVILRSATHIDQLCHDPHQPTLAVQLVSNASAELTSQENPTQKGSSDNDVTTNNPPTHDTANQRAEITPDSTRQALLALIRRCKRKRLPTTPQSLADLLAQERTAVAQDAQTAADSLLAEVTAGLGLLELEGVIIMRNGSAVIASNPAGT</sequence>
<name>A0A430FMN8_9BIFI</name>
<proteinExistence type="inferred from homology"/>
<evidence type="ECO:0000259" key="3">
    <source>
        <dbReference type="Pfam" id="PF02481"/>
    </source>
</evidence>
<dbReference type="AlphaFoldDB" id="A0A430FMN8"/>
<comment type="caution">
    <text evidence="4">The sequence shown here is derived from an EMBL/GenBank/DDBJ whole genome shotgun (WGS) entry which is preliminary data.</text>
</comment>
<dbReference type="Proteomes" id="UP000287533">
    <property type="component" value="Unassembled WGS sequence"/>
</dbReference>
<dbReference type="Gene3D" id="3.40.50.450">
    <property type="match status" value="1"/>
</dbReference>
<dbReference type="GO" id="GO:0009294">
    <property type="term" value="P:DNA-mediated transformation"/>
    <property type="evidence" value="ECO:0007669"/>
    <property type="project" value="InterPro"/>
</dbReference>
<accession>A0A430FMN8</accession>
<evidence type="ECO:0000256" key="2">
    <source>
        <dbReference type="SAM" id="MobiDB-lite"/>
    </source>
</evidence>
<feature type="region of interest" description="Disordered" evidence="2">
    <location>
        <begin position="362"/>
        <end position="398"/>
    </location>
</feature>
<dbReference type="InterPro" id="IPR003488">
    <property type="entry name" value="DprA"/>
</dbReference>
<comment type="similarity">
    <text evidence="1">Belongs to the DprA/Smf family.</text>
</comment>
<gene>
    <name evidence="4" type="ORF">D2E25_0423</name>
</gene>
<dbReference type="RefSeq" id="WP_125979389.1">
    <property type="nucleotide sequence ID" value="NZ_QXGL01000001.1"/>
</dbReference>
<feature type="domain" description="Smf/DprA SLOG" evidence="3">
    <location>
        <begin position="118"/>
        <end position="339"/>
    </location>
</feature>